<dbReference type="Proteomes" id="UP000178893">
    <property type="component" value="Unassembled WGS sequence"/>
</dbReference>
<feature type="transmembrane region" description="Helical" evidence="8">
    <location>
        <begin position="223"/>
        <end position="242"/>
    </location>
</feature>
<dbReference type="InterPro" id="IPR042094">
    <property type="entry name" value="T2SS_GspF_sf"/>
</dbReference>
<accession>A0A1G2DVH9</accession>
<comment type="subcellular location">
    <subcellularLocation>
        <location evidence="1">Cell inner membrane</location>
        <topology evidence="1">Multi-pass membrane protein</topology>
    </subcellularLocation>
</comment>
<dbReference type="FunFam" id="1.20.81.30:FF:000001">
    <property type="entry name" value="Type II secretion system protein F"/>
    <property type="match status" value="2"/>
</dbReference>
<feature type="transmembrane region" description="Helical" evidence="8">
    <location>
        <begin position="377"/>
        <end position="398"/>
    </location>
</feature>
<keyword evidence="6 8" id="KW-1133">Transmembrane helix</keyword>
<dbReference type="PANTHER" id="PTHR30012:SF0">
    <property type="entry name" value="TYPE II SECRETION SYSTEM PROTEIN F-RELATED"/>
    <property type="match status" value="1"/>
</dbReference>
<gene>
    <name evidence="10" type="ORF">A2V72_01470</name>
</gene>
<dbReference type="EMBL" id="MHLW01000032">
    <property type="protein sequence ID" value="OGZ17563.1"/>
    <property type="molecule type" value="Genomic_DNA"/>
</dbReference>
<organism evidence="10 11">
    <name type="scientific">Candidatus Nealsonbacteria bacterium RBG_13_37_56</name>
    <dbReference type="NCBI Taxonomy" id="1801661"/>
    <lineage>
        <taxon>Bacteria</taxon>
        <taxon>Candidatus Nealsoniibacteriota</taxon>
    </lineage>
</organism>
<evidence type="ECO:0000256" key="6">
    <source>
        <dbReference type="ARBA" id="ARBA00022989"/>
    </source>
</evidence>
<evidence type="ECO:0000256" key="5">
    <source>
        <dbReference type="ARBA" id="ARBA00022692"/>
    </source>
</evidence>
<proteinExistence type="inferred from homology"/>
<dbReference type="PANTHER" id="PTHR30012">
    <property type="entry name" value="GENERAL SECRETION PATHWAY PROTEIN"/>
    <property type="match status" value="1"/>
</dbReference>
<dbReference type="PRINTS" id="PR00812">
    <property type="entry name" value="BCTERIALGSPF"/>
</dbReference>
<evidence type="ECO:0000313" key="10">
    <source>
        <dbReference type="EMBL" id="OGZ17563.1"/>
    </source>
</evidence>
<evidence type="ECO:0000256" key="3">
    <source>
        <dbReference type="ARBA" id="ARBA00022475"/>
    </source>
</evidence>
<keyword evidence="4" id="KW-0997">Cell inner membrane</keyword>
<evidence type="ECO:0000313" key="11">
    <source>
        <dbReference type="Proteomes" id="UP000178893"/>
    </source>
</evidence>
<dbReference type="AlphaFoldDB" id="A0A1G2DVH9"/>
<evidence type="ECO:0000256" key="4">
    <source>
        <dbReference type="ARBA" id="ARBA00022519"/>
    </source>
</evidence>
<evidence type="ECO:0000256" key="1">
    <source>
        <dbReference type="ARBA" id="ARBA00004429"/>
    </source>
</evidence>
<feature type="transmembrane region" description="Helical" evidence="8">
    <location>
        <begin position="170"/>
        <end position="192"/>
    </location>
</feature>
<evidence type="ECO:0000256" key="8">
    <source>
        <dbReference type="SAM" id="Phobius"/>
    </source>
</evidence>
<feature type="domain" description="Type II secretion system protein GspF" evidence="9">
    <location>
        <begin position="70"/>
        <end position="193"/>
    </location>
</feature>
<evidence type="ECO:0000256" key="7">
    <source>
        <dbReference type="ARBA" id="ARBA00023136"/>
    </source>
</evidence>
<evidence type="ECO:0000259" key="9">
    <source>
        <dbReference type="Pfam" id="PF00482"/>
    </source>
</evidence>
<reference evidence="10 11" key="1">
    <citation type="journal article" date="2016" name="Nat. Commun.">
        <title>Thousands of microbial genomes shed light on interconnected biogeochemical processes in an aquifer system.</title>
        <authorList>
            <person name="Anantharaman K."/>
            <person name="Brown C.T."/>
            <person name="Hug L.A."/>
            <person name="Sharon I."/>
            <person name="Castelle C.J."/>
            <person name="Probst A.J."/>
            <person name="Thomas B.C."/>
            <person name="Singh A."/>
            <person name="Wilkins M.J."/>
            <person name="Karaoz U."/>
            <person name="Brodie E.L."/>
            <person name="Williams K.H."/>
            <person name="Hubbard S.S."/>
            <person name="Banfield J.F."/>
        </authorList>
    </citation>
    <scope>NUCLEOTIDE SEQUENCE [LARGE SCALE GENOMIC DNA]</scope>
</reference>
<dbReference type="GO" id="GO:0005886">
    <property type="term" value="C:plasma membrane"/>
    <property type="evidence" value="ECO:0007669"/>
    <property type="project" value="UniProtKB-SubCell"/>
</dbReference>
<comment type="similarity">
    <text evidence="2">Belongs to the GSP F family.</text>
</comment>
<dbReference type="Pfam" id="PF00482">
    <property type="entry name" value="T2SSF"/>
    <property type="match status" value="2"/>
</dbReference>
<sequence>MADYNYIAKNRQGEPKSGILEAEDEHQLAAMLREEGYILIKSDLVEKKKFKLQFSVPFLIRVSLVNKIMFTRNLRVMVTAGVSLPRALGILSDQTKSKRFQKIIIDVKQEIIKGEAFSNALSKHPGVFPEVFVNMVKVGEESGTLEKVLDVLTNQMEKEYEIRSKLKGAMIYPIVIICAMVGIGILMLILVVPKLSKLFDELKIPLPLTTRVVIALGNFLSNFWYLIPLIVVLIIFLFRFILQTKTGKLVFDTILLKTPMVSPLVKKTNAANTVRTLSSLISAGVPIVRSLEIVSGALGNIYYKRAMMEAANQVRKGSKLGEVLKKYENIYPTLVIQMIAVGEETGETSAILHKLADFFEDEVANATKNMSSVIEPILMLIIGAAVGFFAISMIQPMYSMLGAIE</sequence>
<evidence type="ECO:0000256" key="2">
    <source>
        <dbReference type="ARBA" id="ARBA00005745"/>
    </source>
</evidence>
<name>A0A1G2DVH9_9BACT</name>
<protein>
    <recommendedName>
        <fullName evidence="9">Type II secretion system protein GspF domain-containing protein</fullName>
    </recommendedName>
</protein>
<dbReference type="InterPro" id="IPR003004">
    <property type="entry name" value="GspF/PilC"/>
</dbReference>
<keyword evidence="5 8" id="KW-0812">Transmembrane</keyword>
<dbReference type="InterPro" id="IPR018076">
    <property type="entry name" value="T2SS_GspF_dom"/>
</dbReference>
<comment type="caution">
    <text evidence="10">The sequence shown here is derived from an EMBL/GenBank/DDBJ whole genome shotgun (WGS) entry which is preliminary data.</text>
</comment>
<keyword evidence="3" id="KW-1003">Cell membrane</keyword>
<keyword evidence="7 8" id="KW-0472">Membrane</keyword>
<dbReference type="Gene3D" id="1.20.81.30">
    <property type="entry name" value="Type II secretion system (T2SS), domain F"/>
    <property type="match status" value="2"/>
</dbReference>
<feature type="domain" description="Type II secretion system protein GspF" evidence="9">
    <location>
        <begin position="274"/>
        <end position="396"/>
    </location>
</feature>